<proteinExistence type="predicted"/>
<dbReference type="Proteomes" id="UP001305174">
    <property type="component" value="Segment"/>
</dbReference>
<keyword evidence="2" id="KW-1185">Reference proteome</keyword>
<reference evidence="2" key="1">
    <citation type="submission" date="2024-05" db="EMBL/GenBank/DDBJ databases">
        <authorList>
            <person name="Tikunov A.Y."/>
            <person name="Morozova V.V."/>
            <person name="Kozlova Y.N."/>
            <person name="Tikunova N.V."/>
            <person name="Babkin I.V."/>
        </authorList>
    </citation>
    <scope>NUCLEOTIDE SEQUENCE [LARGE SCALE GENOMIC DNA]</scope>
</reference>
<dbReference type="EMBL" id="OR575930">
    <property type="protein sequence ID" value="WOZ57576.1"/>
    <property type="molecule type" value="Genomic_DNA"/>
</dbReference>
<evidence type="ECO:0000313" key="2">
    <source>
        <dbReference type="Proteomes" id="UP001305174"/>
    </source>
</evidence>
<organism evidence="1 2">
    <name type="scientific">Pseudomonas phage vB_PseuGesM_254</name>
    <dbReference type="NCBI Taxonomy" id="3092638"/>
    <lineage>
        <taxon>Viruses</taxon>
        <taxon>Duplodnaviria</taxon>
        <taxon>Heunggongvirae</taxon>
        <taxon>Uroviricota</taxon>
        <taxon>Caudoviricetes</taxon>
        <taxon>Vandenendeviridae</taxon>
        <taxon>Chemalvirus</taxon>
        <taxon>Chemalvirus PseuGes254</taxon>
    </lineage>
</organism>
<protein>
    <submittedName>
        <fullName evidence="1">Uncharacterized protein</fullName>
    </submittedName>
</protein>
<evidence type="ECO:0000313" key="1">
    <source>
        <dbReference type="EMBL" id="WOZ57576.1"/>
    </source>
</evidence>
<name>A0AAX4G6W5_9CAUD</name>
<accession>A0AAX4G6W5</accession>
<sequence length="115" mass="13496">MKLSELFQYALDNHYTRDEFIKVRSNKESVYMCIALENCQTSNGDIESALISKAKDYIQVILQPYFCITLDTLLGCTSKLYKSYRLRWGFESKACFKIRINFWKEVIANLQEQGL</sequence>